<dbReference type="InterPro" id="IPR025931">
    <property type="entry name" value="TaqI_C"/>
</dbReference>
<dbReference type="InterPro" id="IPR029063">
    <property type="entry name" value="SAM-dependent_MTases_sf"/>
</dbReference>
<dbReference type="Pfam" id="PF12950">
    <property type="entry name" value="TaqI_C"/>
    <property type="match status" value="1"/>
</dbReference>
<dbReference type="Gene3D" id="3.40.50.150">
    <property type="entry name" value="Vaccinia Virus protein VP39"/>
    <property type="match status" value="2"/>
</dbReference>
<protein>
    <recommendedName>
        <fullName evidence="1">site-specific DNA-methyltransferase (adenine-specific)</fullName>
        <ecNumber evidence="1">2.1.1.72</ecNumber>
    </recommendedName>
</protein>
<evidence type="ECO:0000256" key="7">
    <source>
        <dbReference type="ARBA" id="ARBA00047942"/>
    </source>
</evidence>
<evidence type="ECO:0000259" key="9">
    <source>
        <dbReference type="Pfam" id="PF07669"/>
    </source>
</evidence>
<dbReference type="GO" id="GO:0009007">
    <property type="term" value="F:site-specific DNA-methyltransferase (adenine-specific) activity"/>
    <property type="evidence" value="ECO:0007669"/>
    <property type="project" value="UniProtKB-EC"/>
</dbReference>
<gene>
    <name evidence="11" type="ORF">E5342_09345</name>
</gene>
<dbReference type="GO" id="GO:0009307">
    <property type="term" value="P:DNA restriction-modification system"/>
    <property type="evidence" value="ECO:0007669"/>
    <property type="project" value="UniProtKB-KW"/>
</dbReference>
<dbReference type="PANTHER" id="PTHR33841:SF1">
    <property type="entry name" value="DNA METHYLTRANSFERASE A"/>
    <property type="match status" value="1"/>
</dbReference>
<comment type="caution">
    <text evidence="11">The sequence shown here is derived from an EMBL/GenBank/DDBJ whole genome shotgun (WGS) entry which is preliminary data.</text>
</comment>
<dbReference type="PROSITE" id="PS00092">
    <property type="entry name" value="N6_MTASE"/>
    <property type="match status" value="1"/>
</dbReference>
<dbReference type="EMBL" id="SRYM01000021">
    <property type="protein sequence ID" value="TGY57891.1"/>
    <property type="molecule type" value="Genomic_DNA"/>
</dbReference>
<reference evidence="11 12" key="1">
    <citation type="submission" date="2019-04" db="EMBL/GenBank/DDBJ databases">
        <title>Microbes associate with the intestines of laboratory mice.</title>
        <authorList>
            <person name="Navarre W."/>
            <person name="Wong E."/>
            <person name="Huang K."/>
            <person name="Tropini C."/>
            <person name="Ng K."/>
            <person name="Yu B."/>
        </authorList>
    </citation>
    <scope>NUCLEOTIDE SEQUENCE [LARGE SCALE GENOMIC DNA]</scope>
    <source>
        <strain evidence="11 12">NM39_I3</strain>
    </source>
</reference>
<dbReference type="SUPFAM" id="SSF53335">
    <property type="entry name" value="S-adenosyl-L-methionine-dependent methyltransferases"/>
    <property type="match status" value="1"/>
</dbReference>
<keyword evidence="8" id="KW-0175">Coiled coil</keyword>
<dbReference type="AlphaFoldDB" id="A0A4S2EU22"/>
<sequence length="1188" mass="138392">MNQAYLKNILSTRFDFKIWKDLLEKIFPKVEIFTSVTKITDSHVKDGGHAGNIRLDDGRSLAIFDFEVADNVLIPRNRKDLRNIAANFIDQDKFHGALAFYHSQDKDDYRLTFIAKQTYFNESGELVKKETAPKRYTFLLGKNEPCTTAASRLIELANKKTSESIYLTDVIDAFSVERLNKDFFREYKEQYYAFLKEIGNTKPHRDYVKKLLGRLVFLQFLQKKGWMGVPASNTKWEGGDKKFLSNLIDKYLNNNRLLSDILEPLFFGVLNTKSEERVALFTKKRWDLSLLTEFEGIPYLNGGLFDPDDTDNLSIDFSYTYFKELMDFFSQYNFTIDENDPDDSEVGIDPEMLGHIFENLLEDNKDKGAFYTPKEIVQYMCRQSVIQYLKTHEPSEQYAGPIEQLINDGVVNPILQSKDIAIRFTRLLKEIKVCDPAIGSGAFPMGILYVLYHAIHHLHSHAEPHGNFDSTNTKRDIIQNNIFGVDIEQGAVDIARLRFWLALVVDAEKPQPLPNLDYKIVCGNSLLNCYDINEPLDDVFKEYNVGCEEDERMSLEKYKQMVAEYTNTSDHNTKEQFKSTINDIKSVFRSELTDKERNKLTRLKKKINNLEAPTLFERIQEEIALLKKLKKQLKDLETEFDEIECNKLYDDAFEWRFEFPSLLDDNGNFMGFDLIIGNPPYLRIQGIRDVNPLYADELVNKYKVATGSFDLYAIFVERGLQLINSRGIVNFIMPMKWTNAAFGKGLRGLVAEHNAANKIINFGAYQVFNASTYTALQWFVPNSEALHYYELDHNLETNQELGQYLKSIDKESASEIPAKKFDKNTWVLTVGQTTKILKEIEKHSRCIGDIFDRIFCGLQTSKDDVYFLYECAEQNGLIIGESKHLKCCVKIERGLVKPLLKGEDVHRYDSIKTNRYVIFPYKIENGKAVLYTENELSVLYPYGYAYLKECKEELRNREKGRLRNDDYWFRYIYPKNLVLFDNEKLVAPDISMGGNFALDTKGEFYQTTTIYGYIKKSDIQENYKFWMALLNSRLCWWFLSNTGTVLANGFFRFKPDYIKPFPVPEPQQTSKGEIIIEKLADFLLYLYDKDNADILTHTSNKRLATHIEEIVDMIFYELYFEQHMKDNLIDVISDLNNYDWSGISNVDTTIESFYKWYQQSENMVRQKIMLLDTRSHNFIYQIHRTATI</sequence>
<evidence type="ECO:0000313" key="12">
    <source>
        <dbReference type="Proteomes" id="UP000310032"/>
    </source>
</evidence>
<feature type="domain" description="TaqI-like C-terminal specificity" evidence="10">
    <location>
        <begin position="897"/>
        <end position="1063"/>
    </location>
</feature>
<dbReference type="GO" id="GO:0003677">
    <property type="term" value="F:DNA binding"/>
    <property type="evidence" value="ECO:0007669"/>
    <property type="project" value="UniProtKB-KW"/>
</dbReference>
<proteinExistence type="predicted"/>
<evidence type="ECO:0000256" key="2">
    <source>
        <dbReference type="ARBA" id="ARBA00022603"/>
    </source>
</evidence>
<keyword evidence="6" id="KW-0238">DNA-binding</keyword>
<evidence type="ECO:0000256" key="5">
    <source>
        <dbReference type="ARBA" id="ARBA00022747"/>
    </source>
</evidence>
<evidence type="ECO:0000256" key="1">
    <source>
        <dbReference type="ARBA" id="ARBA00011900"/>
    </source>
</evidence>
<dbReference type="Pfam" id="PF07669">
    <property type="entry name" value="Eco57I"/>
    <property type="match status" value="1"/>
</dbReference>
<feature type="coiled-coil region" evidence="8">
    <location>
        <begin position="616"/>
        <end position="646"/>
    </location>
</feature>
<evidence type="ECO:0000256" key="8">
    <source>
        <dbReference type="SAM" id="Coils"/>
    </source>
</evidence>
<evidence type="ECO:0000256" key="4">
    <source>
        <dbReference type="ARBA" id="ARBA00022691"/>
    </source>
</evidence>
<dbReference type="PRINTS" id="PR00507">
    <property type="entry name" value="N12N6MTFRASE"/>
</dbReference>
<keyword evidence="3" id="KW-0808">Transferase</keyword>
<dbReference type="Proteomes" id="UP000310032">
    <property type="component" value="Unassembled WGS sequence"/>
</dbReference>
<organism evidence="11 12">
    <name type="scientific">Parabacteroides distasonis</name>
    <dbReference type="NCBI Taxonomy" id="823"/>
    <lineage>
        <taxon>Bacteria</taxon>
        <taxon>Pseudomonadati</taxon>
        <taxon>Bacteroidota</taxon>
        <taxon>Bacteroidia</taxon>
        <taxon>Bacteroidales</taxon>
        <taxon>Tannerellaceae</taxon>
        <taxon>Parabacteroides</taxon>
    </lineage>
</organism>
<evidence type="ECO:0000256" key="3">
    <source>
        <dbReference type="ARBA" id="ARBA00022679"/>
    </source>
</evidence>
<name>A0A4S2EU22_PARDI</name>
<evidence type="ECO:0000259" key="10">
    <source>
        <dbReference type="Pfam" id="PF12950"/>
    </source>
</evidence>
<dbReference type="GO" id="GO:0032259">
    <property type="term" value="P:methylation"/>
    <property type="evidence" value="ECO:0007669"/>
    <property type="project" value="UniProtKB-KW"/>
</dbReference>
<dbReference type="InterPro" id="IPR050953">
    <property type="entry name" value="N4_N6_ade-DNA_methylase"/>
</dbReference>
<evidence type="ECO:0000313" key="11">
    <source>
        <dbReference type="EMBL" id="TGY57891.1"/>
    </source>
</evidence>
<comment type="catalytic activity">
    <reaction evidence="7">
        <text>a 2'-deoxyadenosine in DNA + S-adenosyl-L-methionine = an N(6)-methyl-2'-deoxyadenosine in DNA + S-adenosyl-L-homocysteine + H(+)</text>
        <dbReference type="Rhea" id="RHEA:15197"/>
        <dbReference type="Rhea" id="RHEA-COMP:12418"/>
        <dbReference type="Rhea" id="RHEA-COMP:12419"/>
        <dbReference type="ChEBI" id="CHEBI:15378"/>
        <dbReference type="ChEBI" id="CHEBI:57856"/>
        <dbReference type="ChEBI" id="CHEBI:59789"/>
        <dbReference type="ChEBI" id="CHEBI:90615"/>
        <dbReference type="ChEBI" id="CHEBI:90616"/>
        <dbReference type="EC" id="2.1.1.72"/>
    </reaction>
</comment>
<dbReference type="RefSeq" id="WP_135959264.1">
    <property type="nucleotide sequence ID" value="NZ_SRYM01000021.1"/>
</dbReference>
<dbReference type="EC" id="2.1.1.72" evidence="1"/>
<accession>A0A4S2EU22</accession>
<dbReference type="InterPro" id="IPR011639">
    <property type="entry name" value="MethylTrfase_TaqI-like_dom"/>
</dbReference>
<keyword evidence="2 11" id="KW-0489">Methyltransferase</keyword>
<keyword evidence="5" id="KW-0680">Restriction system</keyword>
<keyword evidence="4" id="KW-0949">S-adenosyl-L-methionine</keyword>
<feature type="domain" description="Type II methyltransferase M.TaqI-like" evidence="9">
    <location>
        <begin position="480"/>
        <end position="768"/>
    </location>
</feature>
<dbReference type="PANTHER" id="PTHR33841">
    <property type="entry name" value="DNA METHYLTRANSFERASE YEEA-RELATED"/>
    <property type="match status" value="1"/>
</dbReference>
<dbReference type="InterPro" id="IPR002052">
    <property type="entry name" value="DNA_methylase_N6_adenine_CS"/>
</dbReference>
<evidence type="ECO:0000256" key="6">
    <source>
        <dbReference type="ARBA" id="ARBA00023125"/>
    </source>
</evidence>